<dbReference type="Proteomes" id="UP000075225">
    <property type="component" value="Unassembled WGS sequence"/>
</dbReference>
<dbReference type="InterPro" id="IPR006553">
    <property type="entry name" value="Leu-rich_rpt_Cys-con_subtyp"/>
</dbReference>
<dbReference type="SUPFAM" id="SSF52047">
    <property type="entry name" value="RNI-like"/>
    <property type="match status" value="2"/>
</dbReference>
<reference evidence="4" key="1">
    <citation type="submission" date="2016-03" db="EMBL/GenBank/DDBJ databases">
        <authorList>
            <person name="Sibley D."/>
            <person name="Venepally P."/>
            <person name="Karamycheva S."/>
            <person name="Hadjithomas M."/>
            <person name="Khan A."/>
            <person name="Brunk B."/>
            <person name="Roos D."/>
            <person name="Caler E."/>
            <person name="Lorenzi H."/>
        </authorList>
    </citation>
    <scope>NUCLEOTIDE SEQUENCE [LARGE SCALE GENOMIC DNA]</scope>
    <source>
        <strain evidence="4">TgCatPRC2</strain>
    </source>
</reference>
<dbReference type="VEuPathDB" id="ToxoDB:TGPRC2_262530"/>
<dbReference type="SMART" id="SM00367">
    <property type="entry name" value="LRR_CC"/>
    <property type="match status" value="5"/>
</dbReference>
<dbReference type="GO" id="GO:0019005">
    <property type="term" value="C:SCF ubiquitin ligase complex"/>
    <property type="evidence" value="ECO:0007669"/>
    <property type="project" value="TreeGrafter"/>
</dbReference>
<dbReference type="PANTHER" id="PTHR13318:SF105">
    <property type="entry name" value="F-BOX_LRR-REPEAT PROTEIN 3"/>
    <property type="match status" value="1"/>
</dbReference>
<evidence type="ECO:0000259" key="2">
    <source>
        <dbReference type="PROSITE" id="PS50181"/>
    </source>
</evidence>
<dbReference type="AlphaFoldDB" id="A0A151HMH9"/>
<sequence length="898" mass="98887">MEVGPSVQSPRTRCFSGVAEQLDAAMPAPVQDGQVDSMSTSDFSCSSSLLVEGAGANRSVDCLRGQLDSRGKAETQNFSEQLEGNSQYLTTAIGLIGKQADSFHGPASLAHPADRCEHAEGGVNFSAERRPRGFMGLERDRKEADEREGERARKRWRGAERTRQQVHVERKSFAELPQEVLELIFSRLGLADLSRCLCVAKSWHPPLNAVFAKTIVSLGTSRRLLLTDAQLEALLKRCPAVHTVELDCFLLTPRGAALLGNAPSLVSLSLTSVDHQTDEFFYALADVISGIESFSVAIFDRSKHITNAALEHLAGRLQKLQAFSVEISFRENLDFFVLALTRASAGTLRHVTLYDVSEECLVQLTAAIGKNLLSFSYTKTSSTSLPISDWLLQYLPLRMPRLTSLRLVDAVTPGVLAQVSSPFSSLFVSARRRRRRRRETELDRERVRERGRARERGRERERGQEREREREQERERGREREQERERERDQERERERDQERERERQQERDQDHSGSGIDRDEPRVARERGDNRERNGRETERLSSTSAAPLSSGGAPRRQRQDNLREALEQRGRRGNGDRIQEEEEEPPEEPRGHARSHGVSRNSQRLCFEKVPPLVSPAGLSCLRPLAGHLEVLALSRSFGLSFTHATDVDLLQFFADFSPRLRELELNGFTKMSDGFLHEVLVACAEARFSAAPSHDSSPSSLSSCSSTSSPCPSLSSVSRASPCSPASAAPPLRGPGVASGFKLKKLSLEAADISDLGLHAIATALGSTAETLCLKRCANLSEAGHCAVAEYCRNLTSLNLGFCSGVNDLSVCSLLQSCPSLRTLVLNDARISDVALEAIGASLGENLLELALHRSDLITDEGLKALARACPNLVLLSLSSCTQVTDAGVVEVAHA</sequence>
<feature type="compositionally biased region" description="Basic and acidic residues" evidence="1">
    <location>
        <begin position="439"/>
        <end position="541"/>
    </location>
</feature>
<dbReference type="SUPFAM" id="SSF81383">
    <property type="entry name" value="F-box domain"/>
    <property type="match status" value="1"/>
</dbReference>
<proteinExistence type="predicted"/>
<dbReference type="InterPro" id="IPR036047">
    <property type="entry name" value="F-box-like_dom_sf"/>
</dbReference>
<dbReference type="InterPro" id="IPR057207">
    <property type="entry name" value="FBXL15_LRR"/>
</dbReference>
<dbReference type="GO" id="GO:0031146">
    <property type="term" value="P:SCF-dependent proteasomal ubiquitin-dependent protein catabolic process"/>
    <property type="evidence" value="ECO:0007669"/>
    <property type="project" value="TreeGrafter"/>
</dbReference>
<feature type="non-terminal residue" evidence="3">
    <location>
        <position position="898"/>
    </location>
</feature>
<feature type="region of interest" description="Disordered" evidence="1">
    <location>
        <begin position="439"/>
        <end position="603"/>
    </location>
</feature>
<dbReference type="EMBL" id="AHZP02000491">
    <property type="protein sequence ID" value="KYK70603.1"/>
    <property type="molecule type" value="Genomic_DNA"/>
</dbReference>
<dbReference type="OrthoDB" id="331247at2759"/>
<dbReference type="Gene3D" id="3.80.10.10">
    <property type="entry name" value="Ribonuclease Inhibitor"/>
    <property type="match status" value="2"/>
</dbReference>
<feature type="domain" description="F-box" evidence="2">
    <location>
        <begin position="170"/>
        <end position="214"/>
    </location>
</feature>
<evidence type="ECO:0000313" key="4">
    <source>
        <dbReference type="Proteomes" id="UP000075225"/>
    </source>
</evidence>
<gene>
    <name evidence="3" type="ORF">TGPRC2_262530</name>
</gene>
<organism evidence="3 4">
    <name type="scientific">Toxoplasma gondii TgCatPRC2</name>
    <dbReference type="NCBI Taxonomy" id="1130821"/>
    <lineage>
        <taxon>Eukaryota</taxon>
        <taxon>Sar</taxon>
        <taxon>Alveolata</taxon>
        <taxon>Apicomplexa</taxon>
        <taxon>Conoidasida</taxon>
        <taxon>Coccidia</taxon>
        <taxon>Eucoccidiorida</taxon>
        <taxon>Eimeriorina</taxon>
        <taxon>Sarcocystidae</taxon>
        <taxon>Toxoplasma</taxon>
    </lineage>
</organism>
<dbReference type="InterPro" id="IPR001810">
    <property type="entry name" value="F-box_dom"/>
</dbReference>
<protein>
    <submittedName>
        <fullName evidence="3">Leucine rich repeat-containing protein</fullName>
    </submittedName>
</protein>
<name>A0A151HMH9_TOXGO</name>
<dbReference type="PROSITE" id="PS50181">
    <property type="entry name" value="FBOX"/>
    <property type="match status" value="1"/>
</dbReference>
<evidence type="ECO:0000313" key="3">
    <source>
        <dbReference type="EMBL" id="KYK70603.1"/>
    </source>
</evidence>
<accession>A0A151HMH9</accession>
<comment type="caution">
    <text evidence="3">The sequence shown here is derived from an EMBL/GenBank/DDBJ whole genome shotgun (WGS) entry which is preliminary data.</text>
</comment>
<feature type="compositionally biased region" description="Basic and acidic residues" evidence="1">
    <location>
        <begin position="559"/>
        <end position="580"/>
    </location>
</feature>
<dbReference type="InterPro" id="IPR032675">
    <property type="entry name" value="LRR_dom_sf"/>
</dbReference>
<dbReference type="Pfam" id="PF25372">
    <property type="entry name" value="DUF7885"/>
    <property type="match status" value="1"/>
</dbReference>
<dbReference type="PANTHER" id="PTHR13318">
    <property type="entry name" value="PARTNER OF PAIRED, ISOFORM B-RELATED"/>
    <property type="match status" value="1"/>
</dbReference>
<dbReference type="Pfam" id="PF12937">
    <property type="entry name" value="F-box-like"/>
    <property type="match status" value="1"/>
</dbReference>
<evidence type="ECO:0000256" key="1">
    <source>
        <dbReference type="SAM" id="MobiDB-lite"/>
    </source>
</evidence>